<dbReference type="InterPro" id="IPR038476">
    <property type="entry name" value="UvrC_RNase_H_dom_sf"/>
</dbReference>
<comment type="caution">
    <text evidence="2">The sequence shown here is derived from an EMBL/GenBank/DDBJ whole genome shotgun (WGS) entry which is preliminary data.</text>
</comment>
<gene>
    <name evidence="2" type="ORF">R0G64_17655</name>
</gene>
<dbReference type="EMBL" id="JAWJUL010000068">
    <property type="protein sequence ID" value="MDV3441250.1"/>
    <property type="molecule type" value="Genomic_DNA"/>
</dbReference>
<sequence>LIEAIAESRGRELSISHRVRANRARWQQLAVTNAEQALAARLANRQHMADKFEALGEVLGLAEPPQRLECYDISHSSGEATVASCVVFGPEGALKSDYRRYNIEGVTAGDDYAAMHQALTRRFSKLKDGEGKLPDVLLVDGGKGQLAMAREVLQELAVPELILLGVAKGVTRKPGFETLYLNGPENEFTLPADAPALHLIQQIRDEAHRFAITGHRARRGKARRTSSLEEVAGVGPKRRRELLKHFGGLQELSRASIEEIAKAPGISKKLAESIYAALHSE</sequence>
<dbReference type="Proteomes" id="UP001273935">
    <property type="component" value="Unassembled WGS sequence"/>
</dbReference>
<evidence type="ECO:0000313" key="2">
    <source>
        <dbReference type="EMBL" id="MDV3441250.1"/>
    </source>
</evidence>
<dbReference type="SUPFAM" id="SSF47781">
    <property type="entry name" value="RuvA domain 2-like"/>
    <property type="match status" value="1"/>
</dbReference>
<dbReference type="RefSeq" id="WP_317234090.1">
    <property type="nucleotide sequence ID" value="NZ_JAWJUL010000068.1"/>
</dbReference>
<evidence type="ECO:0000313" key="3">
    <source>
        <dbReference type="Proteomes" id="UP001273935"/>
    </source>
</evidence>
<dbReference type="PROSITE" id="PS50165">
    <property type="entry name" value="UVRC"/>
    <property type="match status" value="1"/>
</dbReference>
<dbReference type="PANTHER" id="PTHR30562:SF1">
    <property type="entry name" value="UVRABC SYSTEM PROTEIN C"/>
    <property type="match status" value="1"/>
</dbReference>
<dbReference type="InterPro" id="IPR003583">
    <property type="entry name" value="Hlx-hairpin-Hlx_DNA-bd_motif"/>
</dbReference>
<dbReference type="InterPro" id="IPR010994">
    <property type="entry name" value="RuvA_2-like"/>
</dbReference>
<dbReference type="Gene3D" id="1.10.150.20">
    <property type="entry name" value="5' to 3' exonuclease, C-terminal subdomain"/>
    <property type="match status" value="1"/>
</dbReference>
<organism evidence="2 3">
    <name type="scientific">Metapseudomonas otitidis</name>
    <dbReference type="NCBI Taxonomy" id="319939"/>
    <lineage>
        <taxon>Bacteria</taxon>
        <taxon>Pseudomonadati</taxon>
        <taxon>Pseudomonadota</taxon>
        <taxon>Gammaproteobacteria</taxon>
        <taxon>Pseudomonadales</taxon>
        <taxon>Pseudomonadaceae</taxon>
        <taxon>Metapseudomonas</taxon>
    </lineage>
</organism>
<evidence type="ECO:0000259" key="1">
    <source>
        <dbReference type="PROSITE" id="PS50165"/>
    </source>
</evidence>
<dbReference type="Pfam" id="PF14520">
    <property type="entry name" value="HHH_5"/>
    <property type="match status" value="1"/>
</dbReference>
<reference evidence="2 3" key="1">
    <citation type="submission" date="2023-10" db="EMBL/GenBank/DDBJ databases">
        <title>Pseudomonas otitidis isolated from a paediatric patient with cystic fibrosis in Chile.</title>
        <authorList>
            <person name="Amsteins-Romero L."/>
            <person name="Opazo-Capurro A."/>
            <person name="Matus-Kohler M."/>
            <person name="Gonzalez-Rocha G."/>
        </authorList>
    </citation>
    <scope>NUCLEOTIDE SEQUENCE [LARGE SCALE GENOMIC DNA]</scope>
    <source>
        <strain evidence="2 3">P-714</strain>
    </source>
</reference>
<proteinExistence type="predicted"/>
<dbReference type="SMART" id="SM00278">
    <property type="entry name" value="HhH1"/>
    <property type="match status" value="2"/>
</dbReference>
<name>A0ABU3XUT4_9GAMM</name>
<dbReference type="Gene3D" id="3.30.420.340">
    <property type="entry name" value="UvrC, RNAse H endonuclease domain"/>
    <property type="match status" value="1"/>
</dbReference>
<dbReference type="InterPro" id="IPR050066">
    <property type="entry name" value="UvrABC_protein_C"/>
</dbReference>
<dbReference type="InterPro" id="IPR001162">
    <property type="entry name" value="UvrC_RNase_H_dom"/>
</dbReference>
<protein>
    <submittedName>
        <fullName evidence="2">Excinuclease ABC subunit UvrC</fullName>
    </submittedName>
</protein>
<feature type="non-terminal residue" evidence="2">
    <location>
        <position position="1"/>
    </location>
</feature>
<keyword evidence="3" id="KW-1185">Reference proteome</keyword>
<dbReference type="Pfam" id="PF08459">
    <property type="entry name" value="UvrC_RNaseH_dom"/>
    <property type="match status" value="1"/>
</dbReference>
<dbReference type="PANTHER" id="PTHR30562">
    <property type="entry name" value="UVRC/OXIDOREDUCTASE"/>
    <property type="match status" value="1"/>
</dbReference>
<feature type="domain" description="UvrC family homology region profile" evidence="1">
    <location>
        <begin position="1"/>
        <end position="153"/>
    </location>
</feature>
<accession>A0ABU3XUT4</accession>